<reference evidence="2 3" key="1">
    <citation type="journal article" date="2018" name="Front. Plant Sci.">
        <title>Red Clover (Trifolium pratense) and Zigzag Clover (T. medium) - A Picture of Genomic Similarities and Differences.</title>
        <authorList>
            <person name="Dluhosova J."/>
            <person name="Istvanek J."/>
            <person name="Nedelnik J."/>
            <person name="Repkova J."/>
        </authorList>
    </citation>
    <scope>NUCLEOTIDE SEQUENCE [LARGE SCALE GENOMIC DNA]</scope>
    <source>
        <strain evidence="3">cv. 10/8</strain>
        <tissue evidence="2">Leaf</tissue>
    </source>
</reference>
<sequence length="41" mass="4544">MAKLDASSQTTAAIPSEIIQRHHGKPHTFSSQRSCLDMKFS</sequence>
<dbReference type="EMBL" id="LXQA010995108">
    <property type="protein sequence ID" value="MCI80410.1"/>
    <property type="molecule type" value="Genomic_DNA"/>
</dbReference>
<evidence type="ECO:0000256" key="1">
    <source>
        <dbReference type="SAM" id="MobiDB-lite"/>
    </source>
</evidence>
<feature type="non-terminal residue" evidence="2">
    <location>
        <position position="41"/>
    </location>
</feature>
<keyword evidence="3" id="KW-1185">Reference proteome</keyword>
<evidence type="ECO:0000313" key="3">
    <source>
        <dbReference type="Proteomes" id="UP000265520"/>
    </source>
</evidence>
<feature type="compositionally biased region" description="Polar residues" evidence="1">
    <location>
        <begin position="1"/>
        <end position="13"/>
    </location>
</feature>
<comment type="caution">
    <text evidence="2">The sequence shown here is derived from an EMBL/GenBank/DDBJ whole genome shotgun (WGS) entry which is preliminary data.</text>
</comment>
<name>A0A392V1W9_9FABA</name>
<dbReference type="Proteomes" id="UP000265520">
    <property type="component" value="Unassembled WGS sequence"/>
</dbReference>
<dbReference type="AlphaFoldDB" id="A0A392V1W9"/>
<accession>A0A392V1W9</accession>
<organism evidence="2 3">
    <name type="scientific">Trifolium medium</name>
    <dbReference type="NCBI Taxonomy" id="97028"/>
    <lineage>
        <taxon>Eukaryota</taxon>
        <taxon>Viridiplantae</taxon>
        <taxon>Streptophyta</taxon>
        <taxon>Embryophyta</taxon>
        <taxon>Tracheophyta</taxon>
        <taxon>Spermatophyta</taxon>
        <taxon>Magnoliopsida</taxon>
        <taxon>eudicotyledons</taxon>
        <taxon>Gunneridae</taxon>
        <taxon>Pentapetalae</taxon>
        <taxon>rosids</taxon>
        <taxon>fabids</taxon>
        <taxon>Fabales</taxon>
        <taxon>Fabaceae</taxon>
        <taxon>Papilionoideae</taxon>
        <taxon>50 kb inversion clade</taxon>
        <taxon>NPAAA clade</taxon>
        <taxon>Hologalegina</taxon>
        <taxon>IRL clade</taxon>
        <taxon>Trifolieae</taxon>
        <taxon>Trifolium</taxon>
    </lineage>
</organism>
<protein>
    <submittedName>
        <fullName evidence="2">Putative B-block-binding subunit of tfiiic protein</fullName>
    </submittedName>
</protein>
<proteinExistence type="predicted"/>
<evidence type="ECO:0000313" key="2">
    <source>
        <dbReference type="EMBL" id="MCI80410.1"/>
    </source>
</evidence>
<feature type="region of interest" description="Disordered" evidence="1">
    <location>
        <begin position="1"/>
        <end position="41"/>
    </location>
</feature>